<evidence type="ECO:0000313" key="2">
    <source>
        <dbReference type="EMBL" id="KAJ7349361.1"/>
    </source>
</evidence>
<evidence type="ECO:0000313" key="3">
    <source>
        <dbReference type="Proteomes" id="UP001218218"/>
    </source>
</evidence>
<dbReference type="PANTHER" id="PTHR36848:SF2">
    <property type="entry name" value="SECRETED PROTEIN"/>
    <property type="match status" value="1"/>
</dbReference>
<protein>
    <recommendedName>
        <fullName evidence="4">Secreted protein</fullName>
    </recommendedName>
</protein>
<keyword evidence="1" id="KW-0732">Signal</keyword>
<name>A0AAD7EUJ4_9AGAR</name>
<dbReference type="SUPFAM" id="SSF49785">
    <property type="entry name" value="Galactose-binding domain-like"/>
    <property type="match status" value="1"/>
</dbReference>
<dbReference type="Pfam" id="PF17132">
    <property type="entry name" value="Glyco_hydro_106"/>
    <property type="match status" value="1"/>
</dbReference>
<dbReference type="Proteomes" id="UP001218218">
    <property type="component" value="Unassembled WGS sequence"/>
</dbReference>
<dbReference type="PANTHER" id="PTHR36848">
    <property type="entry name" value="DNA-BINDING PROTEIN (PUTATIVE SECRETED PROTEIN)-RELATED"/>
    <property type="match status" value="1"/>
</dbReference>
<gene>
    <name evidence="2" type="ORF">DFH08DRAFT_959513</name>
</gene>
<dbReference type="InterPro" id="IPR053161">
    <property type="entry name" value="Ulvan_degrading_GH"/>
</dbReference>
<dbReference type="AlphaFoldDB" id="A0AAD7EUJ4"/>
<sequence length="1003" mass="107815">MLALWFILFAPLRSTRVAARLTGELGSFAAPKTGVKWRYWIQDASVSLDILRSDVSEIARVGSSGFELLSYQTYGGDVLLDPTEFAFGSDRFVDVTAVLVQAAVNNNVTIDLALGPDQGAGIPVYPDDVDMEGMLTELVFGSHFLAPAEKFNGPLPNPTVFPDVTNNDTPSANITKLALVSAVVAELVPGADPNFFRVSLDWNTVRDLTSQVNGSSGLSFTAPDAPSVLLAYYSRRNGYPEAHKGFTGPFRDKPGSWGSYVVDHFSPKGAEVTIGFIQQNILAREGIGALASLPSVGGYMWEDSMEFWAQLFWTDALPQRFFERHGYQINKTLPVVSTISTGFAPKPSQSFDFGITAPSDKFLEDYQDTLTSLYVDYMQTLKDWSHSQGFQFSNQPGYNFHLDVAASAAVPDAPEIETLAILTVDQARQLSGGVHLGNHPLMSSEVGANFGQATSMRMADLLNDAKIQYAGGVNVALLHGFPHSGPYTGCTWPGFTTFDYNFAEMHGPRNPGWDHYKEYLDFLKHTQYALQSGVAKVDVAIYRKAYDVTAINAPPFQGDSLFDAGYTYEYVSPENLKLPTTTVSNGRLAAAGPAYKVFILNRQSTITLDAARRLLQYSISGLPVVISGSVPSDVPGFDPSGTQQANVQTLMQQLQKQTNVKVVSDESQIPAALVSLGVFPAVSVSTSVGLYSIRRDAEDVSFFWLYNPQFFAQTFTLSLRSDIAGTPFTLDAWTSKVSPVALWTQDAGGAISIPSISLASGQTALFAVSQGRTFEGVSVPSTHLVALGSPAMAVGDALGNIEVQSTNDGTFAYTLSTGHTGSVSMSLGNETTRVLSGWQLSIVAWTPPADLSSGTVESVLVTQPTFNLTQGLVPWNTLDGQANTSGVGTYDTSFQWNDHQGTVGVQLDFGSVFHTIKAFVNGVQIPTADPTSPVVDITQFVVTGTNTLRAEVASTLLNAVNAAPGVKTLGNLRTAKGIIPANQGYGLVDPVRLIPYGRTTIPI</sequence>
<evidence type="ECO:0000256" key="1">
    <source>
        <dbReference type="SAM" id="SignalP"/>
    </source>
</evidence>
<keyword evidence="3" id="KW-1185">Reference proteome</keyword>
<feature type="signal peptide" evidence="1">
    <location>
        <begin position="1"/>
        <end position="19"/>
    </location>
</feature>
<dbReference type="EMBL" id="JARIHO010000016">
    <property type="protein sequence ID" value="KAJ7349361.1"/>
    <property type="molecule type" value="Genomic_DNA"/>
</dbReference>
<accession>A0AAD7EUJ4</accession>
<proteinExistence type="predicted"/>
<reference evidence="2" key="1">
    <citation type="submission" date="2023-03" db="EMBL/GenBank/DDBJ databases">
        <title>Massive genome expansion in bonnet fungi (Mycena s.s.) driven by repeated elements and novel gene families across ecological guilds.</title>
        <authorList>
            <consortium name="Lawrence Berkeley National Laboratory"/>
            <person name="Harder C.B."/>
            <person name="Miyauchi S."/>
            <person name="Viragh M."/>
            <person name="Kuo A."/>
            <person name="Thoen E."/>
            <person name="Andreopoulos B."/>
            <person name="Lu D."/>
            <person name="Skrede I."/>
            <person name="Drula E."/>
            <person name="Henrissat B."/>
            <person name="Morin E."/>
            <person name="Kohler A."/>
            <person name="Barry K."/>
            <person name="LaButti K."/>
            <person name="Morin E."/>
            <person name="Salamov A."/>
            <person name="Lipzen A."/>
            <person name="Mereny Z."/>
            <person name="Hegedus B."/>
            <person name="Baldrian P."/>
            <person name="Stursova M."/>
            <person name="Weitz H."/>
            <person name="Taylor A."/>
            <person name="Grigoriev I.V."/>
            <person name="Nagy L.G."/>
            <person name="Martin F."/>
            <person name="Kauserud H."/>
        </authorList>
    </citation>
    <scope>NUCLEOTIDE SEQUENCE</scope>
    <source>
        <strain evidence="2">CBHHK002</strain>
    </source>
</reference>
<dbReference type="InterPro" id="IPR008979">
    <property type="entry name" value="Galactose-bd-like_sf"/>
</dbReference>
<dbReference type="Gene3D" id="2.60.120.260">
    <property type="entry name" value="Galactose-binding domain-like"/>
    <property type="match status" value="1"/>
</dbReference>
<feature type="chain" id="PRO_5042211517" description="Secreted protein" evidence="1">
    <location>
        <begin position="20"/>
        <end position="1003"/>
    </location>
</feature>
<organism evidence="2 3">
    <name type="scientific">Mycena albidolilacea</name>
    <dbReference type="NCBI Taxonomy" id="1033008"/>
    <lineage>
        <taxon>Eukaryota</taxon>
        <taxon>Fungi</taxon>
        <taxon>Dikarya</taxon>
        <taxon>Basidiomycota</taxon>
        <taxon>Agaricomycotina</taxon>
        <taxon>Agaricomycetes</taxon>
        <taxon>Agaricomycetidae</taxon>
        <taxon>Agaricales</taxon>
        <taxon>Marasmiineae</taxon>
        <taxon>Mycenaceae</taxon>
        <taxon>Mycena</taxon>
    </lineage>
</organism>
<evidence type="ECO:0008006" key="4">
    <source>
        <dbReference type="Google" id="ProtNLM"/>
    </source>
</evidence>
<comment type="caution">
    <text evidence="2">The sequence shown here is derived from an EMBL/GenBank/DDBJ whole genome shotgun (WGS) entry which is preliminary data.</text>
</comment>